<evidence type="ECO:0000256" key="4">
    <source>
        <dbReference type="ARBA" id="ARBA00022692"/>
    </source>
</evidence>
<reference evidence="10" key="1">
    <citation type="journal article" date="2019" name="Int. J. Syst. Evol. Microbiol.">
        <title>The Global Catalogue of Microorganisms (GCM) 10K type strain sequencing project: providing services to taxonomists for standard genome sequencing and annotation.</title>
        <authorList>
            <consortium name="The Broad Institute Genomics Platform"/>
            <consortium name="The Broad Institute Genome Sequencing Center for Infectious Disease"/>
            <person name="Wu L."/>
            <person name="Ma J."/>
        </authorList>
    </citation>
    <scope>NUCLEOTIDE SEQUENCE [LARGE SCALE GENOMIC DNA]</scope>
    <source>
        <strain evidence="10">CGMCC 1.18578</strain>
    </source>
</reference>
<dbReference type="PANTHER" id="PTHR42920:SF5">
    <property type="entry name" value="EAMA DOMAIN-CONTAINING PROTEIN"/>
    <property type="match status" value="1"/>
</dbReference>
<feature type="domain" description="EamA" evidence="8">
    <location>
        <begin position="11"/>
        <end position="148"/>
    </location>
</feature>
<comment type="caution">
    <text evidence="9">The sequence shown here is derived from an EMBL/GenBank/DDBJ whole genome shotgun (WGS) entry which is preliminary data.</text>
</comment>
<evidence type="ECO:0000256" key="1">
    <source>
        <dbReference type="ARBA" id="ARBA00004651"/>
    </source>
</evidence>
<evidence type="ECO:0000313" key="10">
    <source>
        <dbReference type="Proteomes" id="UP001596108"/>
    </source>
</evidence>
<evidence type="ECO:0000313" key="9">
    <source>
        <dbReference type="EMBL" id="MFC5528233.1"/>
    </source>
</evidence>
<dbReference type="PROSITE" id="PS51257">
    <property type="entry name" value="PROKAR_LIPOPROTEIN"/>
    <property type="match status" value="1"/>
</dbReference>
<keyword evidence="4 7" id="KW-0812">Transmembrane</keyword>
<dbReference type="InterPro" id="IPR037185">
    <property type="entry name" value="EmrE-like"/>
</dbReference>
<accession>A0ABW0QUT4</accession>
<feature type="transmembrane region" description="Helical" evidence="7">
    <location>
        <begin position="220"/>
        <end position="238"/>
    </location>
</feature>
<evidence type="ECO:0000256" key="3">
    <source>
        <dbReference type="ARBA" id="ARBA00022475"/>
    </source>
</evidence>
<dbReference type="InterPro" id="IPR000620">
    <property type="entry name" value="EamA_dom"/>
</dbReference>
<comment type="similarity">
    <text evidence="2">Belongs to the EamA transporter family.</text>
</comment>
<keyword evidence="10" id="KW-1185">Reference proteome</keyword>
<feature type="transmembrane region" description="Helical" evidence="7">
    <location>
        <begin position="132"/>
        <end position="149"/>
    </location>
</feature>
<evidence type="ECO:0000256" key="5">
    <source>
        <dbReference type="ARBA" id="ARBA00022989"/>
    </source>
</evidence>
<feature type="transmembrane region" description="Helical" evidence="7">
    <location>
        <begin position="250"/>
        <end position="269"/>
    </location>
</feature>
<protein>
    <submittedName>
        <fullName evidence="9">DMT family transporter</fullName>
    </submittedName>
</protein>
<feature type="transmembrane region" description="Helical" evidence="7">
    <location>
        <begin position="161"/>
        <end position="177"/>
    </location>
</feature>
<dbReference type="Proteomes" id="UP001596108">
    <property type="component" value="Unassembled WGS sequence"/>
</dbReference>
<name>A0ABW0QUT4_9BACL</name>
<dbReference type="Pfam" id="PF00892">
    <property type="entry name" value="EamA"/>
    <property type="match status" value="2"/>
</dbReference>
<evidence type="ECO:0000256" key="6">
    <source>
        <dbReference type="ARBA" id="ARBA00023136"/>
    </source>
</evidence>
<feature type="transmembrane region" description="Helical" evidence="7">
    <location>
        <begin position="38"/>
        <end position="58"/>
    </location>
</feature>
<feature type="transmembrane region" description="Helical" evidence="7">
    <location>
        <begin position="78"/>
        <end position="99"/>
    </location>
</feature>
<dbReference type="InterPro" id="IPR051258">
    <property type="entry name" value="Diverse_Substrate_Transporter"/>
</dbReference>
<evidence type="ECO:0000256" key="2">
    <source>
        <dbReference type="ARBA" id="ARBA00007362"/>
    </source>
</evidence>
<keyword evidence="6 7" id="KW-0472">Membrane</keyword>
<dbReference type="PANTHER" id="PTHR42920">
    <property type="entry name" value="OS03G0707200 PROTEIN-RELATED"/>
    <property type="match status" value="1"/>
</dbReference>
<sequence length="309" mass="33408">MRKQQRLQSSFLLLITACIWGFAFVAQRQGMEHTGPFTFNAVRFALGALSLVPLILVLDRRSGLRWGSQEAKSSWSRASASGLLAGLILFCGASLQQIGLVHTTAGKAAFVTGLYIVIVPFLGLFLKQRLNLNSGLGAIVAVIGLYLLCIKNDFTLGEGDIYELVGAFFWSAHILLIDRLSRTTDVIKLSFFQVLTCSMLSFVVAVAAEKIEWTGLSQALIPILYGGICSVGIAYTLQVVGQKNAQPTQAAIIMSMETVFAVIGGYFILDESLGSRGIIGCSLMLVGMIVPQLPRIGLLRRQLASTEGR</sequence>
<evidence type="ECO:0000259" key="8">
    <source>
        <dbReference type="Pfam" id="PF00892"/>
    </source>
</evidence>
<feature type="transmembrane region" description="Helical" evidence="7">
    <location>
        <begin position="275"/>
        <end position="293"/>
    </location>
</feature>
<dbReference type="SUPFAM" id="SSF103481">
    <property type="entry name" value="Multidrug resistance efflux transporter EmrE"/>
    <property type="match status" value="2"/>
</dbReference>
<keyword evidence="3" id="KW-1003">Cell membrane</keyword>
<dbReference type="Gene3D" id="1.10.3730.20">
    <property type="match status" value="1"/>
</dbReference>
<gene>
    <name evidence="9" type="ORF">ACFPQ4_02025</name>
</gene>
<evidence type="ECO:0000256" key="7">
    <source>
        <dbReference type="SAM" id="Phobius"/>
    </source>
</evidence>
<keyword evidence="5 7" id="KW-1133">Transmembrane helix</keyword>
<feature type="domain" description="EamA" evidence="8">
    <location>
        <begin position="159"/>
        <end position="289"/>
    </location>
</feature>
<dbReference type="EMBL" id="JBHSNC010000006">
    <property type="protein sequence ID" value="MFC5528233.1"/>
    <property type="molecule type" value="Genomic_DNA"/>
</dbReference>
<dbReference type="RefSeq" id="WP_378110054.1">
    <property type="nucleotide sequence ID" value="NZ_JBHSNC010000006.1"/>
</dbReference>
<organism evidence="9 10">
    <name type="scientific">Cohnella yongneupensis</name>
    <dbReference type="NCBI Taxonomy" id="425006"/>
    <lineage>
        <taxon>Bacteria</taxon>
        <taxon>Bacillati</taxon>
        <taxon>Bacillota</taxon>
        <taxon>Bacilli</taxon>
        <taxon>Bacillales</taxon>
        <taxon>Paenibacillaceae</taxon>
        <taxon>Cohnella</taxon>
    </lineage>
</organism>
<feature type="transmembrane region" description="Helical" evidence="7">
    <location>
        <begin position="189"/>
        <end position="208"/>
    </location>
</feature>
<comment type="subcellular location">
    <subcellularLocation>
        <location evidence="1">Cell membrane</location>
        <topology evidence="1">Multi-pass membrane protein</topology>
    </subcellularLocation>
</comment>
<feature type="transmembrane region" description="Helical" evidence="7">
    <location>
        <begin position="105"/>
        <end position="125"/>
    </location>
</feature>
<proteinExistence type="inferred from homology"/>